<dbReference type="EMBL" id="SNYF01000005">
    <property type="protein sequence ID" value="TDQ19519.1"/>
    <property type="molecule type" value="Genomic_DNA"/>
</dbReference>
<proteinExistence type="predicted"/>
<dbReference type="AlphaFoldDB" id="A0A4R6TBD1"/>
<dbReference type="OrthoDB" id="825401at2"/>
<comment type="caution">
    <text evidence="1">The sequence shown here is derived from an EMBL/GenBank/DDBJ whole genome shotgun (WGS) entry which is preliminary data.</text>
</comment>
<dbReference type="Proteomes" id="UP000294535">
    <property type="component" value="Unassembled WGS sequence"/>
</dbReference>
<accession>A0A4R6TBD1</accession>
<keyword evidence="2" id="KW-1185">Reference proteome</keyword>
<sequence length="138" mass="15730">MLKRIPNPSKVKGIKVVESFVLAKGSAICLPGFGILISSSIPESIRLEIIQHEYGHYLDYLFGIEGDRKKFLGSAFLGFYLKIGLPSLLNLIPGFNRLPWFKGSHRVFWTEIRANRLAHTYFQNDLAEGFSRRFPTQD</sequence>
<organism evidence="1 2">
    <name type="scientific">Algoriphagus boseongensis</name>
    <dbReference type="NCBI Taxonomy" id="1442587"/>
    <lineage>
        <taxon>Bacteria</taxon>
        <taxon>Pseudomonadati</taxon>
        <taxon>Bacteroidota</taxon>
        <taxon>Cytophagia</taxon>
        <taxon>Cytophagales</taxon>
        <taxon>Cyclobacteriaceae</taxon>
        <taxon>Algoriphagus</taxon>
    </lineage>
</organism>
<gene>
    <name evidence="1" type="ORF">DFQ04_1342</name>
</gene>
<dbReference type="RefSeq" id="WP_133553905.1">
    <property type="nucleotide sequence ID" value="NZ_SNYF01000005.1"/>
</dbReference>
<evidence type="ECO:0000313" key="2">
    <source>
        <dbReference type="Proteomes" id="UP000294535"/>
    </source>
</evidence>
<protein>
    <submittedName>
        <fullName evidence="1">Uncharacterized protein</fullName>
    </submittedName>
</protein>
<reference evidence="1 2" key="1">
    <citation type="submission" date="2019-03" db="EMBL/GenBank/DDBJ databases">
        <title>Genomic Encyclopedia of Type Strains, Phase III (KMG-III): the genomes of soil and plant-associated and newly described type strains.</title>
        <authorList>
            <person name="Whitman W."/>
        </authorList>
    </citation>
    <scope>NUCLEOTIDE SEQUENCE [LARGE SCALE GENOMIC DNA]</scope>
    <source>
        <strain evidence="1 2">CECT 8446</strain>
    </source>
</reference>
<evidence type="ECO:0000313" key="1">
    <source>
        <dbReference type="EMBL" id="TDQ19519.1"/>
    </source>
</evidence>
<name>A0A4R6TBD1_9BACT</name>